<feature type="compositionally biased region" description="Basic and acidic residues" evidence="1">
    <location>
        <begin position="25"/>
        <end position="34"/>
    </location>
</feature>
<feature type="signal peptide" evidence="2">
    <location>
        <begin position="1"/>
        <end position="23"/>
    </location>
</feature>
<evidence type="ECO:0000313" key="3">
    <source>
        <dbReference type="EMBL" id="WNZ28118.1"/>
    </source>
</evidence>
<accession>A0AA96WLX3</accession>
<keyword evidence="3" id="KW-0614">Plasmid</keyword>
<dbReference type="EMBL" id="CP053588">
    <property type="protein sequence ID" value="WNZ28118.1"/>
    <property type="molecule type" value="Genomic_DNA"/>
</dbReference>
<evidence type="ECO:0000256" key="1">
    <source>
        <dbReference type="SAM" id="MobiDB-lite"/>
    </source>
</evidence>
<evidence type="ECO:0000256" key="2">
    <source>
        <dbReference type="SAM" id="SignalP"/>
    </source>
</evidence>
<protein>
    <submittedName>
        <fullName evidence="3">Uncharacterized protein</fullName>
    </submittedName>
</protein>
<name>A0AA96WLX3_9CYAN</name>
<dbReference type="AlphaFoldDB" id="A0AA96WLX3"/>
<reference evidence="3" key="1">
    <citation type="submission" date="2020-05" db="EMBL/GenBank/DDBJ databases">
        <authorList>
            <person name="Zhu T."/>
            <person name="Keshari N."/>
            <person name="Lu X."/>
        </authorList>
    </citation>
    <scope>NUCLEOTIDE SEQUENCE</scope>
    <source>
        <strain evidence="3">NK1-12</strain>
        <plasmid evidence="3">p1</plasmid>
    </source>
</reference>
<organism evidence="3">
    <name type="scientific">Leptolyngbya sp. NK1-12</name>
    <dbReference type="NCBI Taxonomy" id="2547451"/>
    <lineage>
        <taxon>Bacteria</taxon>
        <taxon>Bacillati</taxon>
        <taxon>Cyanobacteriota</taxon>
        <taxon>Cyanophyceae</taxon>
        <taxon>Leptolyngbyales</taxon>
        <taxon>Leptolyngbyaceae</taxon>
        <taxon>Leptolyngbya group</taxon>
        <taxon>Leptolyngbya</taxon>
    </lineage>
</organism>
<geneLocation type="plasmid" evidence="3">
    <name>p1</name>
</geneLocation>
<sequence length="45" mass="4957">MKTVISACLIAATLAVVILPANADPGKHSSQEEHRRHHREQVLNN</sequence>
<gene>
    <name evidence="3" type="ORF">HJG54_35035</name>
</gene>
<proteinExistence type="predicted"/>
<feature type="chain" id="PRO_5041745475" evidence="2">
    <location>
        <begin position="24"/>
        <end position="45"/>
    </location>
</feature>
<feature type="region of interest" description="Disordered" evidence="1">
    <location>
        <begin position="23"/>
        <end position="45"/>
    </location>
</feature>
<dbReference type="RefSeq" id="WP_316437151.1">
    <property type="nucleotide sequence ID" value="NZ_CP053588.1"/>
</dbReference>
<keyword evidence="2" id="KW-0732">Signal</keyword>